<evidence type="ECO:0000256" key="7">
    <source>
        <dbReference type="ARBA" id="ARBA00022958"/>
    </source>
</evidence>
<dbReference type="InterPro" id="IPR002139">
    <property type="entry name" value="Ribo/fructo_kinase"/>
</dbReference>
<dbReference type="Gene3D" id="3.40.1190.20">
    <property type="match status" value="1"/>
</dbReference>
<dbReference type="EMBL" id="AP022564">
    <property type="protein sequence ID" value="BBX23268.1"/>
    <property type="molecule type" value="Genomic_DNA"/>
</dbReference>
<comment type="caution">
    <text evidence="9">Lacks conserved residue(s) required for the propagation of feature annotation.</text>
</comment>
<feature type="binding site" evidence="9">
    <location>
        <position position="231"/>
    </location>
    <ligand>
        <name>K(+)</name>
        <dbReference type="ChEBI" id="CHEBI:29103"/>
    </ligand>
</feature>
<feature type="signal peptide" evidence="10">
    <location>
        <begin position="1"/>
        <end position="20"/>
    </location>
</feature>
<comment type="catalytic activity">
    <reaction evidence="9">
        <text>D-ribose + ATP = D-ribose 5-phosphate + ADP + H(+)</text>
        <dbReference type="Rhea" id="RHEA:13697"/>
        <dbReference type="ChEBI" id="CHEBI:15378"/>
        <dbReference type="ChEBI" id="CHEBI:30616"/>
        <dbReference type="ChEBI" id="CHEBI:47013"/>
        <dbReference type="ChEBI" id="CHEBI:78346"/>
        <dbReference type="ChEBI" id="CHEBI:456216"/>
        <dbReference type="EC" id="2.7.1.15"/>
    </reaction>
</comment>
<dbReference type="GO" id="GO:0005829">
    <property type="term" value="C:cytosol"/>
    <property type="evidence" value="ECO:0007669"/>
    <property type="project" value="TreeGrafter"/>
</dbReference>
<dbReference type="Pfam" id="PF00294">
    <property type="entry name" value="PfkB"/>
    <property type="match status" value="1"/>
</dbReference>
<accession>A0AAD1HYV8</accession>
<feature type="binding site" evidence="9">
    <location>
        <position position="268"/>
    </location>
    <ligand>
        <name>K(+)</name>
        <dbReference type="ChEBI" id="CHEBI:29103"/>
    </ligand>
</feature>
<keyword evidence="6 9" id="KW-0460">Magnesium</keyword>
<gene>
    <name evidence="9 12" type="primary">rbsK</name>
    <name evidence="12" type="ORF">MTER_26790</name>
</gene>
<feature type="binding site" evidence="9">
    <location>
        <position position="270"/>
    </location>
    <ligand>
        <name>K(+)</name>
        <dbReference type="ChEBI" id="CHEBI:29103"/>
    </ligand>
</feature>
<comment type="similarity">
    <text evidence="9">Belongs to the carbohydrate kinase PfkB family. Ribokinase subfamily.</text>
</comment>
<sequence length="292" mass="28405">MAARVCVVGSVNLDTVFAVAALPAPGETVLGSPPSTQPGGKGANQAVAAARAGARVSFVGAVGDDDAGVRLRGHLRVNGVGTDGLTTVPGPSGSAVITVDPAGENTIVVAPGANATLTLDSGQSALIAGAQVLLVQLEIPIATAIAAARIARAAGATVIVNVSPIGAAPTEPAGLSDLIDLIDVAVLNQTESARFDHAVPHRVVTLGARGARYTGADGTVEVPAPVVGAVDTSGAGDVFAGVLAAEWPRGTAHALRRSCAAGALATLVPGAGDCAPDAEAISAALTGLTPER</sequence>
<feature type="binding site" evidence="9">
    <location>
        <position position="265"/>
    </location>
    <ligand>
        <name>K(+)</name>
        <dbReference type="ChEBI" id="CHEBI:29103"/>
    </ligand>
</feature>
<dbReference type="SUPFAM" id="SSF53613">
    <property type="entry name" value="Ribokinase-like"/>
    <property type="match status" value="1"/>
</dbReference>
<evidence type="ECO:0000256" key="6">
    <source>
        <dbReference type="ARBA" id="ARBA00022842"/>
    </source>
</evidence>
<dbReference type="GO" id="GO:0005524">
    <property type="term" value="F:ATP binding"/>
    <property type="evidence" value="ECO:0007669"/>
    <property type="project" value="UniProtKB-UniRule"/>
</dbReference>
<dbReference type="RefSeq" id="WP_085260276.1">
    <property type="nucleotide sequence ID" value="NZ_AP022564.1"/>
</dbReference>
<evidence type="ECO:0000256" key="3">
    <source>
        <dbReference type="ARBA" id="ARBA00022741"/>
    </source>
</evidence>
<evidence type="ECO:0000256" key="10">
    <source>
        <dbReference type="SAM" id="SignalP"/>
    </source>
</evidence>
<keyword evidence="3 9" id="KW-0547">Nucleotide-binding</keyword>
<evidence type="ECO:0000313" key="12">
    <source>
        <dbReference type="EMBL" id="BBX23268.1"/>
    </source>
</evidence>
<dbReference type="InterPro" id="IPR011877">
    <property type="entry name" value="Ribokinase"/>
</dbReference>
<evidence type="ECO:0000256" key="4">
    <source>
        <dbReference type="ARBA" id="ARBA00022777"/>
    </source>
</evidence>
<reference evidence="12 13" key="1">
    <citation type="journal article" date="2019" name="Emerg. Microbes Infect.">
        <title>Comprehensive subspecies identification of 175 nontuberculous mycobacteria species based on 7547 genomic profiles.</title>
        <authorList>
            <person name="Matsumoto Y."/>
            <person name="Kinjo T."/>
            <person name="Motooka D."/>
            <person name="Nabeya D."/>
            <person name="Jung N."/>
            <person name="Uechi K."/>
            <person name="Horii T."/>
            <person name="Iida T."/>
            <person name="Fujita J."/>
            <person name="Nakamura S."/>
        </authorList>
    </citation>
    <scope>NUCLEOTIDE SEQUENCE [LARGE SCALE GENOMIC DNA]</scope>
    <source>
        <strain evidence="12 13">JCM 12143</strain>
    </source>
</reference>
<feature type="binding site" evidence="9">
    <location>
        <begin position="205"/>
        <end position="210"/>
    </location>
    <ligand>
        <name>ATP</name>
        <dbReference type="ChEBI" id="CHEBI:30616"/>
    </ligand>
</feature>
<feature type="binding site" evidence="9">
    <location>
        <begin position="12"/>
        <end position="14"/>
    </location>
    <ligand>
        <name>substrate</name>
    </ligand>
</feature>
<keyword evidence="13" id="KW-1185">Reference proteome</keyword>
<organism evidence="12 13">
    <name type="scientific">Mycolicibacter terrae</name>
    <dbReference type="NCBI Taxonomy" id="1788"/>
    <lineage>
        <taxon>Bacteria</taxon>
        <taxon>Bacillati</taxon>
        <taxon>Actinomycetota</taxon>
        <taxon>Actinomycetes</taxon>
        <taxon>Mycobacteriales</taxon>
        <taxon>Mycobacteriaceae</taxon>
        <taxon>Mycolicibacter</taxon>
    </lineage>
</organism>
<evidence type="ECO:0000313" key="13">
    <source>
        <dbReference type="Proteomes" id="UP000467636"/>
    </source>
</evidence>
<feature type="binding site" evidence="9">
    <location>
        <begin position="40"/>
        <end position="44"/>
    </location>
    <ligand>
        <name>substrate</name>
    </ligand>
</feature>
<dbReference type="InterPro" id="IPR011611">
    <property type="entry name" value="PfkB_dom"/>
</dbReference>
<feature type="binding site" evidence="9">
    <location>
        <position position="188"/>
    </location>
    <ligand>
        <name>ATP</name>
        <dbReference type="ChEBI" id="CHEBI:30616"/>
    </ligand>
</feature>
<feature type="chain" id="PRO_5042011105" description="Ribokinase" evidence="10">
    <location>
        <begin position="21"/>
        <end position="292"/>
    </location>
</feature>
<keyword evidence="8 9" id="KW-0119">Carbohydrate metabolism</keyword>
<evidence type="ECO:0000256" key="8">
    <source>
        <dbReference type="ARBA" id="ARBA00023277"/>
    </source>
</evidence>
<comment type="function">
    <text evidence="9">Catalyzes the phosphorylation of ribose at O-5 in a reaction requiring ATP and magnesium. The resulting D-ribose-5-phosphate can then be used either for sythesis of nucleotides, histidine, and tryptophan, or as a component of the pentose phosphate pathway.</text>
</comment>
<evidence type="ECO:0000259" key="11">
    <source>
        <dbReference type="Pfam" id="PF00294"/>
    </source>
</evidence>
<dbReference type="AlphaFoldDB" id="A0AAD1HYV8"/>
<dbReference type="EC" id="2.7.1.15" evidence="9"/>
<keyword evidence="7 9" id="KW-0630">Potassium</keyword>
<evidence type="ECO:0000256" key="2">
    <source>
        <dbReference type="ARBA" id="ARBA00022723"/>
    </source>
</evidence>
<feature type="active site" description="Proton acceptor" evidence="9">
    <location>
        <position position="237"/>
    </location>
</feature>
<feature type="binding site" evidence="9">
    <location>
        <begin position="236"/>
        <end position="237"/>
    </location>
    <ligand>
        <name>ATP</name>
        <dbReference type="ChEBI" id="CHEBI:30616"/>
    </ligand>
</feature>
<comment type="subcellular location">
    <subcellularLocation>
        <location evidence="9">Cytoplasm</location>
    </subcellularLocation>
</comment>
<comment type="pathway">
    <text evidence="9">Carbohydrate metabolism; D-ribose degradation; D-ribose 5-phosphate from beta-D-ribopyranose: step 2/2.</text>
</comment>
<dbReference type="HAMAP" id="MF_01987">
    <property type="entry name" value="Ribokinase"/>
    <property type="match status" value="1"/>
</dbReference>
<comment type="activity regulation">
    <text evidence="9">Activated by a monovalent cation that binds near, but not in, the active site. The most likely occupant of the site in vivo is potassium. Ion binding induces a conformational change that may alter substrate affinity.</text>
</comment>
<dbReference type="PRINTS" id="PR00990">
    <property type="entry name" value="RIBOKINASE"/>
</dbReference>
<feature type="binding site" evidence="9">
    <location>
        <position position="138"/>
    </location>
    <ligand>
        <name>substrate</name>
    </ligand>
</feature>
<dbReference type="InterPro" id="IPR029056">
    <property type="entry name" value="Ribokinase-like"/>
</dbReference>
<name>A0AAD1HYV8_9MYCO</name>
<evidence type="ECO:0000256" key="1">
    <source>
        <dbReference type="ARBA" id="ARBA00022679"/>
    </source>
</evidence>
<evidence type="ECO:0000256" key="5">
    <source>
        <dbReference type="ARBA" id="ARBA00022840"/>
    </source>
</evidence>
<dbReference type="GO" id="GO:0004747">
    <property type="term" value="F:ribokinase activity"/>
    <property type="evidence" value="ECO:0007669"/>
    <property type="project" value="UniProtKB-UniRule"/>
</dbReference>
<keyword evidence="5 9" id="KW-0067">ATP-binding</keyword>
<feature type="domain" description="Carbohydrate kinase PfkB" evidence="11">
    <location>
        <begin position="3"/>
        <end position="277"/>
    </location>
</feature>
<dbReference type="GO" id="GO:0046872">
    <property type="term" value="F:metal ion binding"/>
    <property type="evidence" value="ECO:0007669"/>
    <property type="project" value="UniProtKB-KW"/>
</dbReference>
<feature type="binding site" evidence="9">
    <location>
        <position position="237"/>
    </location>
    <ligand>
        <name>substrate</name>
    </ligand>
</feature>
<keyword evidence="1 9" id="KW-0808">Transferase</keyword>
<proteinExistence type="inferred from homology"/>
<comment type="cofactor">
    <cofactor evidence="9">
        <name>Mg(2+)</name>
        <dbReference type="ChEBI" id="CHEBI:18420"/>
    </cofactor>
    <text evidence="9">Requires a divalent cation, most likely magnesium in vivo, as an electrophilic catalyst to aid phosphoryl group transfer. It is the chelate of the metal and the nucleotide that is the actual substrate.</text>
</comment>
<comment type="subunit">
    <text evidence="9">Homodimer.</text>
</comment>
<keyword evidence="9" id="KW-0963">Cytoplasm</keyword>
<evidence type="ECO:0000256" key="9">
    <source>
        <dbReference type="HAMAP-Rule" id="MF_01987"/>
    </source>
</evidence>
<dbReference type="PANTHER" id="PTHR10584:SF166">
    <property type="entry name" value="RIBOKINASE"/>
    <property type="match status" value="1"/>
</dbReference>
<dbReference type="GO" id="GO:0019303">
    <property type="term" value="P:D-ribose catabolic process"/>
    <property type="evidence" value="ECO:0007669"/>
    <property type="project" value="UniProtKB-UniRule"/>
</dbReference>
<dbReference type="Proteomes" id="UP000467636">
    <property type="component" value="Chromosome"/>
</dbReference>
<keyword evidence="10" id="KW-0732">Signal</keyword>
<protein>
    <recommendedName>
        <fullName evidence="9">Ribokinase</fullName>
        <shortName evidence="9">RK</shortName>
        <ecNumber evidence="9">2.7.1.15</ecNumber>
    </recommendedName>
</protein>
<keyword evidence="4 9" id="KW-0418">Kinase</keyword>
<feature type="binding site" evidence="9">
    <location>
        <position position="233"/>
    </location>
    <ligand>
        <name>K(+)</name>
        <dbReference type="ChEBI" id="CHEBI:29103"/>
    </ligand>
</feature>
<dbReference type="PANTHER" id="PTHR10584">
    <property type="entry name" value="SUGAR KINASE"/>
    <property type="match status" value="1"/>
</dbReference>
<keyword evidence="2 9" id="KW-0479">Metal-binding</keyword>